<dbReference type="InterPro" id="IPR036388">
    <property type="entry name" value="WH-like_DNA-bd_sf"/>
</dbReference>
<feature type="transmembrane region" description="Helical" evidence="4">
    <location>
        <begin position="111"/>
        <end position="128"/>
    </location>
</feature>
<evidence type="ECO:0000313" key="7">
    <source>
        <dbReference type="Proteomes" id="UP001208938"/>
    </source>
</evidence>
<dbReference type="PROSITE" id="PS51118">
    <property type="entry name" value="HTH_HXLR"/>
    <property type="match status" value="1"/>
</dbReference>
<proteinExistence type="predicted"/>
<keyword evidence="1" id="KW-0805">Transcription regulation</keyword>
<keyword evidence="4" id="KW-0812">Transmembrane</keyword>
<dbReference type="InterPro" id="IPR002577">
    <property type="entry name" value="HTH_HxlR"/>
</dbReference>
<comment type="caution">
    <text evidence="6">The sequence shown here is derived from an EMBL/GenBank/DDBJ whole genome shotgun (WGS) entry which is preliminary data.</text>
</comment>
<keyword evidence="7" id="KW-1185">Reference proteome</keyword>
<evidence type="ECO:0000256" key="3">
    <source>
        <dbReference type="ARBA" id="ARBA00023163"/>
    </source>
</evidence>
<evidence type="ECO:0000313" key="6">
    <source>
        <dbReference type="EMBL" id="MCW1932802.1"/>
    </source>
</evidence>
<dbReference type="Gene3D" id="1.10.10.10">
    <property type="entry name" value="Winged helix-like DNA-binding domain superfamily/Winged helix DNA-binding domain"/>
    <property type="match status" value="1"/>
</dbReference>
<keyword evidence="4" id="KW-0472">Membrane</keyword>
<dbReference type="RefSeq" id="WP_264505773.1">
    <property type="nucleotide sequence ID" value="NZ_JAPDFL010000001.1"/>
</dbReference>
<feature type="domain" description="HTH hxlR-type" evidence="5">
    <location>
        <begin position="10"/>
        <end position="108"/>
    </location>
</feature>
<protein>
    <submittedName>
        <fullName evidence="6">Helix-turn-helix transcriptional regulator</fullName>
    </submittedName>
</protein>
<evidence type="ECO:0000259" key="5">
    <source>
        <dbReference type="PROSITE" id="PS51118"/>
    </source>
</evidence>
<dbReference type="Proteomes" id="UP001208938">
    <property type="component" value="Unassembled WGS sequence"/>
</dbReference>
<keyword evidence="4" id="KW-1133">Transmembrane helix</keyword>
<dbReference type="PANTHER" id="PTHR33204">
    <property type="entry name" value="TRANSCRIPTIONAL REGULATOR, MARR FAMILY"/>
    <property type="match status" value="1"/>
</dbReference>
<dbReference type="InterPro" id="IPR036390">
    <property type="entry name" value="WH_DNA-bd_sf"/>
</dbReference>
<keyword evidence="2" id="KW-0238">DNA-binding</keyword>
<sequence>MARKSYNEGCLAAHALDLIGDRWAILVLRELMLGPKRFSTIKSGLPGIATNVLTQRLEGLEAGGLLERRDLPPPSLGHIYALTAAGDGTRGILDALCRWGMRQPGYDPRKFISPTALMFSLFTFYIPAPKRLHAGFVMGDESFVAEAGPHGLTASVGAAEGDIILKGTGNEMSAVIYGRKPLETMVADGRIQASGDLAVGQALIDRFTLKA</sequence>
<evidence type="ECO:0000256" key="1">
    <source>
        <dbReference type="ARBA" id="ARBA00023015"/>
    </source>
</evidence>
<keyword evidence="3" id="KW-0804">Transcription</keyword>
<dbReference type="EMBL" id="JAPDFL010000001">
    <property type="protein sequence ID" value="MCW1932802.1"/>
    <property type="molecule type" value="Genomic_DNA"/>
</dbReference>
<dbReference type="Pfam" id="PF01638">
    <property type="entry name" value="HxlR"/>
    <property type="match status" value="1"/>
</dbReference>
<gene>
    <name evidence="6" type="ORF">OKW52_11190</name>
</gene>
<dbReference type="SUPFAM" id="SSF46785">
    <property type="entry name" value="Winged helix' DNA-binding domain"/>
    <property type="match status" value="1"/>
</dbReference>
<dbReference type="PANTHER" id="PTHR33204:SF18">
    <property type="entry name" value="TRANSCRIPTIONAL REGULATORY PROTEIN"/>
    <property type="match status" value="1"/>
</dbReference>
<organism evidence="6 7">
    <name type="scientific">Pararhodobacter zhoushanensis</name>
    <dbReference type="NCBI Taxonomy" id="2479545"/>
    <lineage>
        <taxon>Bacteria</taxon>
        <taxon>Pseudomonadati</taxon>
        <taxon>Pseudomonadota</taxon>
        <taxon>Alphaproteobacteria</taxon>
        <taxon>Rhodobacterales</taxon>
        <taxon>Paracoccaceae</taxon>
        <taxon>Pararhodobacter</taxon>
    </lineage>
</organism>
<name>A0ABT3GZ44_9RHOB</name>
<accession>A0ABT3GZ44</accession>
<evidence type="ECO:0000256" key="4">
    <source>
        <dbReference type="SAM" id="Phobius"/>
    </source>
</evidence>
<evidence type="ECO:0000256" key="2">
    <source>
        <dbReference type="ARBA" id="ARBA00023125"/>
    </source>
</evidence>
<reference evidence="6 7" key="1">
    <citation type="submission" date="2022-10" db="EMBL/GenBank/DDBJ databases">
        <title>Pararhodobacter sp. nov., isolated from marine algae.</title>
        <authorList>
            <person name="Choi B.J."/>
            <person name="Kim J.M."/>
            <person name="Lee J.K."/>
            <person name="Choi D.G."/>
            <person name="Jeon C.O."/>
        </authorList>
    </citation>
    <scope>NUCLEOTIDE SEQUENCE [LARGE SCALE GENOMIC DNA]</scope>
    <source>
        <strain evidence="6 7">ZQ420</strain>
    </source>
</reference>